<keyword evidence="2" id="KW-1185">Reference proteome</keyword>
<evidence type="ECO:0000313" key="1">
    <source>
        <dbReference type="EnsemblPlants" id="cds.evm.model.03.1168"/>
    </source>
</evidence>
<reference evidence="1" key="2">
    <citation type="submission" date="2021-03" db="UniProtKB">
        <authorList>
            <consortium name="EnsemblPlants"/>
        </authorList>
    </citation>
    <scope>IDENTIFICATION</scope>
</reference>
<dbReference type="AlphaFoldDB" id="A0A803P487"/>
<dbReference type="SUPFAM" id="SSF56672">
    <property type="entry name" value="DNA/RNA polymerases"/>
    <property type="match status" value="1"/>
</dbReference>
<dbReference type="Gramene" id="evm.model.03.1168">
    <property type="protein sequence ID" value="cds.evm.model.03.1168"/>
    <property type="gene ID" value="evm.TU.03.1168"/>
</dbReference>
<organism evidence="1 2">
    <name type="scientific">Cannabis sativa</name>
    <name type="common">Hemp</name>
    <name type="synonym">Marijuana</name>
    <dbReference type="NCBI Taxonomy" id="3483"/>
    <lineage>
        <taxon>Eukaryota</taxon>
        <taxon>Viridiplantae</taxon>
        <taxon>Streptophyta</taxon>
        <taxon>Embryophyta</taxon>
        <taxon>Tracheophyta</taxon>
        <taxon>Spermatophyta</taxon>
        <taxon>Magnoliopsida</taxon>
        <taxon>eudicotyledons</taxon>
        <taxon>Gunneridae</taxon>
        <taxon>Pentapetalae</taxon>
        <taxon>rosids</taxon>
        <taxon>fabids</taxon>
        <taxon>Rosales</taxon>
        <taxon>Cannabaceae</taxon>
        <taxon>Cannabis</taxon>
    </lineage>
</organism>
<evidence type="ECO:0008006" key="3">
    <source>
        <dbReference type="Google" id="ProtNLM"/>
    </source>
</evidence>
<dbReference type="OMA" id="TIHWEAY"/>
<dbReference type="EMBL" id="UZAU01000287">
    <property type="status" value="NOT_ANNOTATED_CDS"/>
    <property type="molecule type" value="Genomic_DNA"/>
</dbReference>
<proteinExistence type="predicted"/>
<sequence>MEGAKPCVNPISSSVKLSLTKGEPFHDHTLYRSTLGALQYLTLTRPDVVFIINKLSQFIHAPTTIHWEAYKRLMRYLKGTVHHGLHLTPTSTLSLEGYSDADWASGIDDKQSTGGYVMFFGRNLVSWSAKKQQVVARSSSESEFRALANDAAEMKWLVSLLSELHISSHQYPILWVDNQSVAATAANPVFHARSKYIEIDLHFVSHNDKEIIHSVCSSYRPSFQCFNKTSFNRSISLSSVQTQDV</sequence>
<dbReference type="PANTHER" id="PTHR11439:SF455">
    <property type="entry name" value="RLK (RECEPTOR-LIKE PROTEIN KINASE) 8, PUTATIVE-RELATED"/>
    <property type="match status" value="1"/>
</dbReference>
<dbReference type="Proteomes" id="UP000596661">
    <property type="component" value="Chromosome 3"/>
</dbReference>
<dbReference type="InterPro" id="IPR043502">
    <property type="entry name" value="DNA/RNA_pol_sf"/>
</dbReference>
<dbReference type="PANTHER" id="PTHR11439">
    <property type="entry name" value="GAG-POL-RELATED RETROTRANSPOSON"/>
    <property type="match status" value="1"/>
</dbReference>
<dbReference type="CDD" id="cd09272">
    <property type="entry name" value="RNase_HI_RT_Ty1"/>
    <property type="match status" value="1"/>
</dbReference>
<reference evidence="1" key="1">
    <citation type="submission" date="2018-11" db="EMBL/GenBank/DDBJ databases">
        <authorList>
            <person name="Grassa J C."/>
        </authorList>
    </citation>
    <scope>NUCLEOTIDE SEQUENCE [LARGE SCALE GENOMIC DNA]</scope>
</reference>
<evidence type="ECO:0000313" key="2">
    <source>
        <dbReference type="Proteomes" id="UP000596661"/>
    </source>
</evidence>
<accession>A0A803P487</accession>
<protein>
    <recommendedName>
        <fullName evidence="3">Retrovirus-related Pol polyprotein from transposon RE2</fullName>
    </recommendedName>
</protein>
<dbReference type="EnsemblPlants" id="evm.model.03.1168">
    <property type="protein sequence ID" value="cds.evm.model.03.1168"/>
    <property type="gene ID" value="evm.TU.03.1168"/>
</dbReference>
<name>A0A803P487_CANSA</name>